<sequence>MSVASADPAAIVLGDRPLIVCDVDEVVLEFLTPFSAYLGSRDHELLPRSFRLNGNIVSRPDGIEASRPQVAEFLEDFYDAQPDWQTPVAAAADTLARLSAAADIVFLTAMPPRHQHIRRRLLDASGMTYPMIATEDAKGPAVSALHAGRPLPLAFIDDISANLHSVRAHAPAALLVNLMANVTFRALAPHPGDGVAIARDWAHAETLIGDHFRKPARG</sequence>
<dbReference type="EMBL" id="QGTR01000001">
    <property type="protein sequence ID" value="PWW04284.1"/>
    <property type="molecule type" value="Genomic_DNA"/>
</dbReference>
<organism evidence="1 2">
    <name type="scientific">Hoeflea marina</name>
    <dbReference type="NCBI Taxonomy" id="274592"/>
    <lineage>
        <taxon>Bacteria</taxon>
        <taxon>Pseudomonadati</taxon>
        <taxon>Pseudomonadota</taxon>
        <taxon>Alphaproteobacteria</taxon>
        <taxon>Hyphomicrobiales</taxon>
        <taxon>Rhizobiaceae</taxon>
        <taxon>Hoeflea</taxon>
    </lineage>
</organism>
<accession>A0A317PUC1</accession>
<proteinExistence type="predicted"/>
<keyword evidence="2" id="KW-1185">Reference proteome</keyword>
<dbReference type="AlphaFoldDB" id="A0A317PUC1"/>
<dbReference type="Proteomes" id="UP000246352">
    <property type="component" value="Unassembled WGS sequence"/>
</dbReference>
<name>A0A317PUC1_9HYPH</name>
<evidence type="ECO:0000313" key="2">
    <source>
        <dbReference type="Proteomes" id="UP000246352"/>
    </source>
</evidence>
<dbReference type="OrthoDB" id="7192139at2"/>
<reference evidence="1 2" key="1">
    <citation type="submission" date="2018-05" db="EMBL/GenBank/DDBJ databases">
        <title>Genomic Encyclopedia of Type Strains, Phase IV (KMG-IV): sequencing the most valuable type-strain genomes for metagenomic binning, comparative biology and taxonomic classification.</title>
        <authorList>
            <person name="Goeker M."/>
        </authorList>
    </citation>
    <scope>NUCLEOTIDE SEQUENCE [LARGE SCALE GENOMIC DNA]</scope>
    <source>
        <strain evidence="1 2">DSM 16791</strain>
    </source>
</reference>
<dbReference type="RefSeq" id="WP_110030732.1">
    <property type="nucleotide sequence ID" value="NZ_QGTR01000001.1"/>
</dbReference>
<gene>
    <name evidence="1" type="ORF">DFR52_101979</name>
</gene>
<comment type="caution">
    <text evidence="1">The sequence shown here is derived from an EMBL/GenBank/DDBJ whole genome shotgun (WGS) entry which is preliminary data.</text>
</comment>
<evidence type="ECO:0000313" key="1">
    <source>
        <dbReference type="EMBL" id="PWW04284.1"/>
    </source>
</evidence>
<protein>
    <submittedName>
        <fullName evidence="1">Uncharacterized protein</fullName>
    </submittedName>
</protein>